<reference evidence="6 7" key="1">
    <citation type="submission" date="2020-12" db="EMBL/GenBank/DDBJ databases">
        <title>Sulforoseuscoccus oceanibium gen. nov., sp. nov., a representative of the phylum Verrucomicrobia with special cytoplasmic membrane, and proposal of Sulforoseuscoccusaceae fam. nov.</title>
        <authorList>
            <person name="Xi F."/>
        </authorList>
    </citation>
    <scope>NUCLEOTIDE SEQUENCE [LARGE SCALE GENOMIC DNA]</scope>
    <source>
        <strain evidence="6 7">T37</strain>
    </source>
</reference>
<dbReference type="PANTHER" id="PTHR30474:SF1">
    <property type="entry name" value="PEPTIDOGLYCAN GLYCOSYLTRANSFERASE MRDB"/>
    <property type="match status" value="1"/>
</dbReference>
<dbReference type="Proteomes" id="UP000475117">
    <property type="component" value="Chromosome"/>
</dbReference>
<evidence type="ECO:0000256" key="4">
    <source>
        <dbReference type="ARBA" id="ARBA00022989"/>
    </source>
</evidence>
<dbReference type="GO" id="GO:0008360">
    <property type="term" value="P:regulation of cell shape"/>
    <property type="evidence" value="ECO:0007669"/>
    <property type="project" value="UniProtKB-KW"/>
</dbReference>
<keyword evidence="2" id="KW-0812">Transmembrane</keyword>
<dbReference type="EMBL" id="CP066776">
    <property type="protein sequence ID" value="QQL43798.1"/>
    <property type="molecule type" value="Genomic_DNA"/>
</dbReference>
<dbReference type="Pfam" id="PF01098">
    <property type="entry name" value="FTSW_RODA_SPOVE"/>
    <property type="match status" value="2"/>
</dbReference>
<sequence length="424" mass="46774">MTPFFKKLLTTNWLMLATIIGLWVFGLHAIRIAVESNPSEAIQNTWRSQMHYGLVGIAVYLGVSMVDYRWLRWVAAPAYLVSVGLLVAALLFGQEINNTKGWLAIGGFKFQPSQLAIAGCVVAASVTFSELRKLHPFFKNHFLNLTLLGVLTGIPFLLVLLQGDVGSALVWIPVAAAIGIVARIPFRHLVMVALLALIAIPPFYFFALNDARRSRIEVFLAMAQDKPVDIRNEGYSAHNISMAVGSGGWSGFENNATKATEAEQVLDPALRESRIDERLTSVHEQGLISLNAAHSDFIFAVIAERYGFVGSTLLILAFALLLLQILVTAFWSRDAIGRILCAAVALLLFAHVFQNIGMTLLIMPITGIPLPFISHGGTFLLTLFGLLGLVQSVWVHRDIEPDDKEAAERERLIRKTRSRLHPEL</sequence>
<evidence type="ECO:0000313" key="7">
    <source>
        <dbReference type="Proteomes" id="UP000475117"/>
    </source>
</evidence>
<protein>
    <submittedName>
        <fullName evidence="6">FtsW/RodA/SpoVE family cell cycle protein</fullName>
    </submittedName>
</protein>
<evidence type="ECO:0000256" key="2">
    <source>
        <dbReference type="ARBA" id="ARBA00022692"/>
    </source>
</evidence>
<dbReference type="GO" id="GO:0005886">
    <property type="term" value="C:plasma membrane"/>
    <property type="evidence" value="ECO:0007669"/>
    <property type="project" value="TreeGrafter"/>
</dbReference>
<evidence type="ECO:0000256" key="5">
    <source>
        <dbReference type="ARBA" id="ARBA00023136"/>
    </source>
</evidence>
<comment type="subcellular location">
    <subcellularLocation>
        <location evidence="1">Membrane</location>
        <topology evidence="1">Multi-pass membrane protein</topology>
    </subcellularLocation>
</comment>
<keyword evidence="3" id="KW-0133">Cell shape</keyword>
<dbReference type="PANTHER" id="PTHR30474">
    <property type="entry name" value="CELL CYCLE PROTEIN"/>
    <property type="match status" value="1"/>
</dbReference>
<keyword evidence="7" id="KW-1185">Reference proteome</keyword>
<proteinExistence type="predicted"/>
<keyword evidence="5" id="KW-0472">Membrane</keyword>
<evidence type="ECO:0000256" key="1">
    <source>
        <dbReference type="ARBA" id="ARBA00004141"/>
    </source>
</evidence>
<organism evidence="6 7">
    <name type="scientific">Sulfuriroseicoccus oceanibius</name>
    <dbReference type="NCBI Taxonomy" id="2707525"/>
    <lineage>
        <taxon>Bacteria</taxon>
        <taxon>Pseudomonadati</taxon>
        <taxon>Verrucomicrobiota</taxon>
        <taxon>Verrucomicrobiia</taxon>
        <taxon>Verrucomicrobiales</taxon>
        <taxon>Verrucomicrobiaceae</taxon>
        <taxon>Sulfuriroseicoccus</taxon>
    </lineage>
</organism>
<dbReference type="GO" id="GO:0032153">
    <property type="term" value="C:cell division site"/>
    <property type="evidence" value="ECO:0007669"/>
    <property type="project" value="TreeGrafter"/>
</dbReference>
<dbReference type="GO" id="GO:0015648">
    <property type="term" value="F:lipid-linked peptidoglycan transporter activity"/>
    <property type="evidence" value="ECO:0007669"/>
    <property type="project" value="TreeGrafter"/>
</dbReference>
<keyword evidence="4" id="KW-1133">Transmembrane helix</keyword>
<evidence type="ECO:0000313" key="6">
    <source>
        <dbReference type="EMBL" id="QQL43798.1"/>
    </source>
</evidence>
<dbReference type="InterPro" id="IPR001182">
    <property type="entry name" value="FtsW/RodA"/>
</dbReference>
<name>A0A6B3L6V9_9BACT</name>
<dbReference type="KEGG" id="soa:G3M56_007790"/>
<evidence type="ECO:0000256" key="3">
    <source>
        <dbReference type="ARBA" id="ARBA00022960"/>
    </source>
</evidence>
<dbReference type="RefSeq" id="WP_164361763.1">
    <property type="nucleotide sequence ID" value="NZ_CP066776.1"/>
</dbReference>
<dbReference type="GO" id="GO:0051301">
    <property type="term" value="P:cell division"/>
    <property type="evidence" value="ECO:0007669"/>
    <property type="project" value="InterPro"/>
</dbReference>
<gene>
    <name evidence="6" type="ORF">G3M56_007790</name>
</gene>
<dbReference type="AlphaFoldDB" id="A0A6B3L6V9"/>
<accession>A0A6B3L6V9</accession>